<keyword evidence="4" id="KW-1185">Reference proteome</keyword>
<sequence length="651" mass="74104">MTPVTDDTLTPIIIATDFGTTFSSVAYARRGEGLLPDVKIIDSYPNEPSHYTNGHPSRQVPTESWYPNEPIFEEVPEEELAIRQPSPSPKIRSFVWGYGIQDEINEDMDHSKFNRIARSKLWLDKSEHTEVVRNELDPILRRLKRRKIIKENEDVIADYLARLFMHAKAQLKEEGFISDATPIEHVLTVPAIWTADACRKMQKAMTVAIEQAKFGTVEDLFLVSEPEAAATYVLGQCKKGNAISHGEAFLLLDAGGGTVDATTYRVANESPLRLTEELVAPDGCLKGSSFLNEAFKEHLRKRLEGEEHLIETHGFTVSGIIEKASLLFEYSMKRNIDVTGKVTPQHIMIQGLLENNQKRLKDNRVLMDRSDFVQIFQDCLREIKKLMRSQLINAKRAGHDVKKVVLIGGFGTSKSLQSYLRKALREISHEFRYRSEIRLITTKDLERNDPEVAVSYGAVLRAWDKEDGPARITQSSYGFEIMEEYNPKKYPEHLQVKKKFKDKLDGKTYIEEVIEWHVCKGQFVPTHAEYSLPTVYRIFPAKTKIFRCEENLYVSDSAVQSHYQIKHEKNNGAELAGKIIADFTPLVRSGKIRLTNPDDGYEGAPHYKIEFELVMIINGRNLRFEARWPRGGEVKASTQVCIAAAFRPGTK</sequence>
<protein>
    <recommendedName>
        <fullName evidence="5">Actin-like ATPase domain-containing protein</fullName>
    </recommendedName>
</protein>
<dbReference type="Gene3D" id="3.90.640.10">
    <property type="entry name" value="Actin, Chain A, domain 4"/>
    <property type="match status" value="1"/>
</dbReference>
<dbReference type="STRING" id="1745343.A0A2J6QAP4"/>
<evidence type="ECO:0008006" key="5">
    <source>
        <dbReference type="Google" id="ProtNLM"/>
    </source>
</evidence>
<dbReference type="SUPFAM" id="SSF53067">
    <property type="entry name" value="Actin-like ATPase domain"/>
    <property type="match status" value="2"/>
</dbReference>
<name>A0A2J6QAP4_9HELO</name>
<dbReference type="InterPro" id="IPR013126">
    <property type="entry name" value="Hsp_70_fam"/>
</dbReference>
<organism evidence="3 4">
    <name type="scientific">Hyaloscypha hepaticicola</name>
    <dbReference type="NCBI Taxonomy" id="2082293"/>
    <lineage>
        <taxon>Eukaryota</taxon>
        <taxon>Fungi</taxon>
        <taxon>Dikarya</taxon>
        <taxon>Ascomycota</taxon>
        <taxon>Pezizomycotina</taxon>
        <taxon>Leotiomycetes</taxon>
        <taxon>Helotiales</taxon>
        <taxon>Hyaloscyphaceae</taxon>
        <taxon>Hyaloscypha</taxon>
    </lineage>
</organism>
<proteinExistence type="predicted"/>
<evidence type="ECO:0000313" key="3">
    <source>
        <dbReference type="EMBL" id="PMD23318.1"/>
    </source>
</evidence>
<dbReference type="PANTHER" id="PTHR42749">
    <property type="entry name" value="CELL SHAPE-DETERMINING PROTEIN MREB"/>
    <property type="match status" value="1"/>
</dbReference>
<dbReference type="CDD" id="cd10170">
    <property type="entry name" value="ASKHA_NBD_HSP70"/>
    <property type="match status" value="1"/>
</dbReference>
<keyword evidence="2" id="KW-0067">ATP-binding</keyword>
<dbReference type="OrthoDB" id="2963168at2759"/>
<reference evidence="3 4" key="1">
    <citation type="submission" date="2016-05" db="EMBL/GenBank/DDBJ databases">
        <title>A degradative enzymes factory behind the ericoid mycorrhizal symbiosis.</title>
        <authorList>
            <consortium name="DOE Joint Genome Institute"/>
            <person name="Martino E."/>
            <person name="Morin E."/>
            <person name="Grelet G."/>
            <person name="Kuo A."/>
            <person name="Kohler A."/>
            <person name="Daghino S."/>
            <person name="Barry K."/>
            <person name="Choi C."/>
            <person name="Cichocki N."/>
            <person name="Clum A."/>
            <person name="Copeland A."/>
            <person name="Hainaut M."/>
            <person name="Haridas S."/>
            <person name="Labutti K."/>
            <person name="Lindquist E."/>
            <person name="Lipzen A."/>
            <person name="Khouja H.-R."/>
            <person name="Murat C."/>
            <person name="Ohm R."/>
            <person name="Olson A."/>
            <person name="Spatafora J."/>
            <person name="Veneault-Fourrey C."/>
            <person name="Henrissat B."/>
            <person name="Grigoriev I."/>
            <person name="Martin F."/>
            <person name="Perotto S."/>
        </authorList>
    </citation>
    <scope>NUCLEOTIDE SEQUENCE [LARGE SCALE GENOMIC DNA]</scope>
    <source>
        <strain evidence="3 4">UAMH 7357</strain>
    </source>
</reference>
<evidence type="ECO:0000313" key="4">
    <source>
        <dbReference type="Proteomes" id="UP000235672"/>
    </source>
</evidence>
<dbReference type="Proteomes" id="UP000235672">
    <property type="component" value="Unassembled WGS sequence"/>
</dbReference>
<gene>
    <name evidence="3" type="ORF">NA56DRAFT_569032</name>
</gene>
<dbReference type="AlphaFoldDB" id="A0A2J6QAP4"/>
<evidence type="ECO:0000256" key="2">
    <source>
        <dbReference type="ARBA" id="ARBA00022840"/>
    </source>
</evidence>
<dbReference type="PANTHER" id="PTHR42749:SF8">
    <property type="entry name" value="HSP70 FAMILY PROTEIN (AFU_ORTHOLOGUE AFUA_3G13740)"/>
    <property type="match status" value="1"/>
</dbReference>
<dbReference type="GO" id="GO:0140662">
    <property type="term" value="F:ATP-dependent protein folding chaperone"/>
    <property type="evidence" value="ECO:0007669"/>
    <property type="project" value="InterPro"/>
</dbReference>
<accession>A0A2J6QAP4</accession>
<dbReference type="EMBL" id="KZ613475">
    <property type="protein sequence ID" value="PMD23318.1"/>
    <property type="molecule type" value="Genomic_DNA"/>
</dbReference>
<dbReference type="InterPro" id="IPR043129">
    <property type="entry name" value="ATPase_NBD"/>
</dbReference>
<dbReference type="GO" id="GO:0005524">
    <property type="term" value="F:ATP binding"/>
    <property type="evidence" value="ECO:0007669"/>
    <property type="project" value="UniProtKB-KW"/>
</dbReference>
<evidence type="ECO:0000256" key="1">
    <source>
        <dbReference type="ARBA" id="ARBA00022741"/>
    </source>
</evidence>
<dbReference type="Pfam" id="PF00012">
    <property type="entry name" value="HSP70"/>
    <property type="match status" value="1"/>
</dbReference>
<dbReference type="Gene3D" id="3.30.420.40">
    <property type="match status" value="2"/>
</dbReference>
<keyword evidence="1" id="KW-0547">Nucleotide-binding</keyword>